<dbReference type="RefSeq" id="WP_145329882.1">
    <property type="nucleotide sequence ID" value="NZ_JBPFRV010000017.1"/>
</dbReference>
<evidence type="ECO:0000313" key="1">
    <source>
        <dbReference type="EMBL" id="TWI16475.1"/>
    </source>
</evidence>
<dbReference type="OrthoDB" id="708432at2"/>
<name>A0A562M965_9SPHI</name>
<gene>
    <name evidence="1" type="ORF">IQ31_04319</name>
</gene>
<organism evidence="1 2">
    <name type="scientific">Sphingobacterium siyangense</name>
    <dbReference type="NCBI Taxonomy" id="459529"/>
    <lineage>
        <taxon>Bacteria</taxon>
        <taxon>Pseudomonadati</taxon>
        <taxon>Bacteroidota</taxon>
        <taxon>Sphingobacteriia</taxon>
        <taxon>Sphingobacteriales</taxon>
        <taxon>Sphingobacteriaceae</taxon>
        <taxon>Sphingobacterium</taxon>
    </lineage>
</organism>
<proteinExistence type="predicted"/>
<protein>
    <submittedName>
        <fullName evidence="1">Uncharacterized protein</fullName>
    </submittedName>
</protein>
<dbReference type="Proteomes" id="UP000315908">
    <property type="component" value="Unassembled WGS sequence"/>
</dbReference>
<accession>A0A562M965</accession>
<evidence type="ECO:0000313" key="2">
    <source>
        <dbReference type="Proteomes" id="UP000315908"/>
    </source>
</evidence>
<sequence>MNRILALQFAFDRLIYDVHKADYDPIKEIETFWNRYALDTISDNILELLGTYVNDEMQKDWSYIDEEMYEFATELYRVLIAYCVANYRHIALSKLELSAKAKERIAKKLEMSKKIVDFFCRLSK</sequence>
<dbReference type="EMBL" id="VLKR01000029">
    <property type="protein sequence ID" value="TWI16475.1"/>
    <property type="molecule type" value="Genomic_DNA"/>
</dbReference>
<comment type="caution">
    <text evidence="1">The sequence shown here is derived from an EMBL/GenBank/DDBJ whole genome shotgun (WGS) entry which is preliminary data.</text>
</comment>
<dbReference type="AlphaFoldDB" id="A0A562M965"/>
<reference evidence="1 2" key="1">
    <citation type="journal article" date="2015" name="Stand. Genomic Sci.">
        <title>Genomic Encyclopedia of Bacterial and Archaeal Type Strains, Phase III: the genomes of soil and plant-associated and newly described type strains.</title>
        <authorList>
            <person name="Whitman W.B."/>
            <person name="Woyke T."/>
            <person name="Klenk H.P."/>
            <person name="Zhou Y."/>
            <person name="Lilburn T.G."/>
            <person name="Beck B.J."/>
            <person name="De Vos P."/>
            <person name="Vandamme P."/>
            <person name="Eisen J.A."/>
            <person name="Garrity G."/>
            <person name="Hugenholtz P."/>
            <person name="Kyrpides N.C."/>
        </authorList>
    </citation>
    <scope>NUCLEOTIDE SEQUENCE [LARGE SCALE GENOMIC DNA]</scope>
    <source>
        <strain evidence="1 2">CGMCC 1.6855</strain>
    </source>
</reference>